<dbReference type="Gene3D" id="3.90.550.50">
    <property type="match status" value="1"/>
</dbReference>
<evidence type="ECO:0000256" key="5">
    <source>
        <dbReference type="ARBA" id="ARBA00022692"/>
    </source>
</evidence>
<dbReference type="GO" id="GO:0006493">
    <property type="term" value="P:protein O-linked glycosylation"/>
    <property type="evidence" value="ECO:0007669"/>
    <property type="project" value="TreeGrafter"/>
</dbReference>
<keyword evidence="6 10" id="KW-0735">Signal-anchor</keyword>
<keyword evidence="8 10" id="KW-0333">Golgi apparatus</keyword>
<comment type="subcellular location">
    <subcellularLocation>
        <location evidence="1 10">Golgi apparatus membrane</location>
        <topology evidence="1 10">Single-pass type II membrane protein</topology>
    </subcellularLocation>
</comment>
<keyword evidence="7 10" id="KW-1133">Transmembrane helix</keyword>
<evidence type="ECO:0000313" key="11">
    <source>
        <dbReference type="EMBL" id="KER24651.1"/>
    </source>
</evidence>
<dbReference type="PANTHER" id="PTHR11214:SF378">
    <property type="entry name" value="BETA-1,3-GALACTOSYLTRANSFERASE 4"/>
    <property type="match status" value="1"/>
</dbReference>
<accession>A0A074ZBK9</accession>
<proteinExistence type="inferred from homology"/>
<dbReference type="CTD" id="20321926"/>
<dbReference type="InterPro" id="IPR002659">
    <property type="entry name" value="Glyco_trans_31"/>
</dbReference>
<reference evidence="11 12" key="1">
    <citation type="submission" date="2013-11" db="EMBL/GenBank/DDBJ databases">
        <title>Opisthorchis viverrini - life in the bile duct.</title>
        <authorList>
            <person name="Young N.D."/>
            <person name="Nagarajan N."/>
            <person name="Lin S.J."/>
            <person name="Korhonen P.K."/>
            <person name="Jex A.R."/>
            <person name="Hall R.S."/>
            <person name="Safavi-Hemami H."/>
            <person name="Kaewkong W."/>
            <person name="Bertrand D."/>
            <person name="Gao S."/>
            <person name="Seet Q."/>
            <person name="Wongkham S."/>
            <person name="Teh B.T."/>
            <person name="Wongkham C."/>
            <person name="Intapan P.M."/>
            <person name="Maleewong W."/>
            <person name="Yang X."/>
            <person name="Hu M."/>
            <person name="Wang Z."/>
            <person name="Hofmann A."/>
            <person name="Sternberg P.W."/>
            <person name="Tan P."/>
            <person name="Wang J."/>
            <person name="Gasser R.B."/>
        </authorList>
    </citation>
    <scope>NUCLEOTIDE SEQUENCE [LARGE SCALE GENOMIC DNA]</scope>
</reference>
<keyword evidence="5 10" id="KW-0812">Transmembrane</keyword>
<evidence type="ECO:0000256" key="3">
    <source>
        <dbReference type="ARBA" id="ARBA00022676"/>
    </source>
</evidence>
<dbReference type="OrthoDB" id="5512589at2759"/>
<evidence type="ECO:0000256" key="6">
    <source>
        <dbReference type="ARBA" id="ARBA00022968"/>
    </source>
</evidence>
<keyword evidence="9 10" id="KW-0472">Membrane</keyword>
<dbReference type="EC" id="2.4.1.-" evidence="10"/>
<evidence type="ECO:0000256" key="10">
    <source>
        <dbReference type="RuleBase" id="RU363063"/>
    </source>
</evidence>
<gene>
    <name evidence="11" type="ORF">T265_07747</name>
</gene>
<dbReference type="Proteomes" id="UP000054324">
    <property type="component" value="Unassembled WGS sequence"/>
</dbReference>
<sequence length="422" mass="48920">MKTRVFFVVGRRLQNRTADEIMLKHEHMKFRDIALLAIQLSDCAVDSTVRFPTRENAIVNFLFQIRLLSRPTSKRWLLYVILPYIFLISNIIPKHIQSTPPSLPFVRQTDFYPAFEQYKNNQVVYTVPQRRWRNKLKVPMENAKLCKPTPELLLVVMVNESERTLRDNIRMTWGNASHFSECGLPARFVFAFGVGPIHLNSMSKDQLTDELTEHRDFIQFDYLESKWTNRGTQKVAAILNRLTKRCSSSRFIAIVDEDFVVNPRNLVRELHAVTAIQYPIHISGFTLNNTPVDIVVKRDRSLHHEVLVHTMIPRFVVRGFILMSMPVAKLLAFGMSLMPYISEFDRAIGAILLNFRISPTYMNGIHIHGNTRKLGSDQLIRLVVWHEHSDFGSWHNRWNSLAKPCNNVTPYAKSTSGNNTKF</sequence>
<evidence type="ECO:0000256" key="2">
    <source>
        <dbReference type="ARBA" id="ARBA00008661"/>
    </source>
</evidence>
<dbReference type="GO" id="GO:0016758">
    <property type="term" value="F:hexosyltransferase activity"/>
    <property type="evidence" value="ECO:0007669"/>
    <property type="project" value="InterPro"/>
</dbReference>
<dbReference type="PANTHER" id="PTHR11214">
    <property type="entry name" value="BETA-1,3-N-ACETYLGLUCOSAMINYLTRANSFERASE"/>
    <property type="match status" value="1"/>
</dbReference>
<comment type="similarity">
    <text evidence="2 10">Belongs to the glycosyltransferase 31 family.</text>
</comment>
<protein>
    <recommendedName>
        <fullName evidence="10">Hexosyltransferase</fullName>
        <ecNumber evidence="10">2.4.1.-</ecNumber>
    </recommendedName>
</protein>
<dbReference type="KEGG" id="ovi:T265_07747"/>
<evidence type="ECO:0000256" key="9">
    <source>
        <dbReference type="ARBA" id="ARBA00023136"/>
    </source>
</evidence>
<dbReference type="GeneID" id="20321926"/>
<keyword evidence="3 10" id="KW-0328">Glycosyltransferase</keyword>
<evidence type="ECO:0000256" key="8">
    <source>
        <dbReference type="ARBA" id="ARBA00023034"/>
    </source>
</evidence>
<dbReference type="AlphaFoldDB" id="A0A074ZBK9"/>
<organism evidence="11 12">
    <name type="scientific">Opisthorchis viverrini</name>
    <name type="common">Southeast Asian liver fluke</name>
    <dbReference type="NCBI Taxonomy" id="6198"/>
    <lineage>
        <taxon>Eukaryota</taxon>
        <taxon>Metazoa</taxon>
        <taxon>Spiralia</taxon>
        <taxon>Lophotrochozoa</taxon>
        <taxon>Platyhelminthes</taxon>
        <taxon>Trematoda</taxon>
        <taxon>Digenea</taxon>
        <taxon>Opisthorchiida</taxon>
        <taxon>Opisthorchiata</taxon>
        <taxon>Opisthorchiidae</taxon>
        <taxon>Opisthorchis</taxon>
    </lineage>
</organism>
<dbReference type="GO" id="GO:0000139">
    <property type="term" value="C:Golgi membrane"/>
    <property type="evidence" value="ECO:0007669"/>
    <property type="project" value="UniProtKB-SubCell"/>
</dbReference>
<keyword evidence="12" id="KW-1185">Reference proteome</keyword>
<name>A0A074ZBK9_OPIVI</name>
<evidence type="ECO:0000256" key="4">
    <source>
        <dbReference type="ARBA" id="ARBA00022679"/>
    </source>
</evidence>
<dbReference type="EMBL" id="KL596802">
    <property type="protein sequence ID" value="KER24651.1"/>
    <property type="molecule type" value="Genomic_DNA"/>
</dbReference>
<feature type="transmembrane region" description="Helical" evidence="10">
    <location>
        <begin position="76"/>
        <end position="93"/>
    </location>
</feature>
<evidence type="ECO:0000256" key="1">
    <source>
        <dbReference type="ARBA" id="ARBA00004323"/>
    </source>
</evidence>
<evidence type="ECO:0000256" key="7">
    <source>
        <dbReference type="ARBA" id="ARBA00022989"/>
    </source>
</evidence>
<keyword evidence="4" id="KW-0808">Transferase</keyword>
<dbReference type="RefSeq" id="XP_009171610.1">
    <property type="nucleotide sequence ID" value="XM_009173346.1"/>
</dbReference>
<evidence type="ECO:0000313" key="12">
    <source>
        <dbReference type="Proteomes" id="UP000054324"/>
    </source>
</evidence>
<dbReference type="Pfam" id="PF01762">
    <property type="entry name" value="Galactosyl_T"/>
    <property type="match status" value="1"/>
</dbReference>